<evidence type="ECO:0000313" key="5">
    <source>
        <dbReference type="EMBL" id="MDP9799430.1"/>
    </source>
</evidence>
<dbReference type="InterPro" id="IPR050204">
    <property type="entry name" value="AraC_XylS_family_regulators"/>
</dbReference>
<dbReference type="Proteomes" id="UP001240984">
    <property type="component" value="Unassembled WGS sequence"/>
</dbReference>
<feature type="domain" description="HTH araC/xylS-type" evidence="4">
    <location>
        <begin position="213"/>
        <end position="314"/>
    </location>
</feature>
<evidence type="ECO:0000259" key="4">
    <source>
        <dbReference type="PROSITE" id="PS01124"/>
    </source>
</evidence>
<accession>A0ABT9N6W5</accession>
<name>A0ABT9N6W5_9ACTN</name>
<dbReference type="SUPFAM" id="SSF46689">
    <property type="entry name" value="Homeodomain-like"/>
    <property type="match status" value="1"/>
</dbReference>
<evidence type="ECO:0000256" key="1">
    <source>
        <dbReference type="ARBA" id="ARBA00023015"/>
    </source>
</evidence>
<keyword evidence="1" id="KW-0805">Transcription regulation</keyword>
<dbReference type="InterPro" id="IPR009057">
    <property type="entry name" value="Homeodomain-like_sf"/>
</dbReference>
<evidence type="ECO:0000256" key="3">
    <source>
        <dbReference type="ARBA" id="ARBA00023163"/>
    </source>
</evidence>
<dbReference type="SMART" id="SM00342">
    <property type="entry name" value="HTH_ARAC"/>
    <property type="match status" value="1"/>
</dbReference>
<dbReference type="PANTHER" id="PTHR46796">
    <property type="entry name" value="HTH-TYPE TRANSCRIPTIONAL ACTIVATOR RHAS-RELATED"/>
    <property type="match status" value="1"/>
</dbReference>
<dbReference type="EMBL" id="JAUSRA010000001">
    <property type="protein sequence ID" value="MDP9799430.1"/>
    <property type="molecule type" value="Genomic_DNA"/>
</dbReference>
<reference evidence="5 6" key="1">
    <citation type="submission" date="2023-07" db="EMBL/GenBank/DDBJ databases">
        <title>Sequencing the genomes of 1000 actinobacteria strains.</title>
        <authorList>
            <person name="Klenk H.-P."/>
        </authorList>
    </citation>
    <scope>NUCLEOTIDE SEQUENCE [LARGE SCALE GENOMIC DNA]</scope>
    <source>
        <strain evidence="5 6">DSM 44710</strain>
    </source>
</reference>
<keyword evidence="3" id="KW-0804">Transcription</keyword>
<comment type="caution">
    <text evidence="5">The sequence shown here is derived from an EMBL/GenBank/DDBJ whole genome shotgun (WGS) entry which is preliminary data.</text>
</comment>
<dbReference type="Pfam" id="PF12833">
    <property type="entry name" value="HTH_18"/>
    <property type="match status" value="1"/>
</dbReference>
<dbReference type="InterPro" id="IPR018060">
    <property type="entry name" value="HTH_AraC"/>
</dbReference>
<evidence type="ECO:0000313" key="6">
    <source>
        <dbReference type="Proteomes" id="UP001240984"/>
    </source>
</evidence>
<keyword evidence="6" id="KW-1185">Reference proteome</keyword>
<proteinExistence type="predicted"/>
<dbReference type="RefSeq" id="WP_306838302.1">
    <property type="nucleotide sequence ID" value="NZ_JAUSRA010000001.1"/>
</dbReference>
<evidence type="ECO:0000256" key="2">
    <source>
        <dbReference type="ARBA" id="ARBA00023125"/>
    </source>
</evidence>
<dbReference type="Gene3D" id="1.10.10.60">
    <property type="entry name" value="Homeodomain-like"/>
    <property type="match status" value="1"/>
</dbReference>
<protein>
    <submittedName>
        <fullName evidence="5">AraC-like DNA-binding protein</fullName>
    </submittedName>
</protein>
<keyword evidence="2" id="KW-0238">DNA-binding</keyword>
<dbReference type="PROSITE" id="PS01124">
    <property type="entry name" value="HTH_ARAC_FAMILY_2"/>
    <property type="match status" value="1"/>
</dbReference>
<gene>
    <name evidence="5" type="ORF">J2S43_007942</name>
</gene>
<sequence length="314" mass="34203">MQPMIFDGRDVSEVERFMAAFYSRMRVGAVGEDTHTRITREVMTPEAAFDELDYGFHLDFDAEPQPYLVLCDVVTNSVHLDGEDGGQTFRAGDSFLICRPGLPYRGVVHAARLSHLTLHPDVLTEVASSVDAAAAPVRVLDHRPVSRRAAIELRSAVAHVREAVLGAPVPPGGLVVSAACQYLAAHMLDTFPNTAVLTPTAGDRRDARPDTLRRAVSFIEADPDTALTVADIARAAYVTPRALQLTFRRHLDTTPMAYLRRVRLDLAHEDLRAATDGDGQTVTAVAARWGFTGSQLAQRHRAAYGQTPGQALRG</sequence>
<organism evidence="5 6">
    <name type="scientific">Catenuloplanes nepalensis</name>
    <dbReference type="NCBI Taxonomy" id="587533"/>
    <lineage>
        <taxon>Bacteria</taxon>
        <taxon>Bacillati</taxon>
        <taxon>Actinomycetota</taxon>
        <taxon>Actinomycetes</taxon>
        <taxon>Micromonosporales</taxon>
        <taxon>Micromonosporaceae</taxon>
        <taxon>Catenuloplanes</taxon>
    </lineage>
</organism>